<evidence type="ECO:0000313" key="1">
    <source>
        <dbReference type="EMBL" id="TYS00836.1"/>
    </source>
</evidence>
<dbReference type="InterPro" id="IPR012655">
    <property type="entry name" value="YrzI"/>
</dbReference>
<accession>A0A5D4MIN2</accession>
<proteinExistence type="predicted"/>
<dbReference type="AlphaFoldDB" id="A0A5D4MIN2"/>
<dbReference type="Proteomes" id="UP000325182">
    <property type="component" value="Unassembled WGS sequence"/>
</dbReference>
<reference evidence="1 2" key="1">
    <citation type="submission" date="2019-08" db="EMBL/GenBank/DDBJ databases">
        <title>Bacillus genomes from the desert of Cuatro Cienegas, Coahuila.</title>
        <authorList>
            <person name="Olmedo-Alvarez G."/>
        </authorList>
    </citation>
    <scope>NUCLEOTIDE SEQUENCE [LARGE SCALE GENOMIC DNA]</scope>
    <source>
        <strain evidence="1 2">CH128b_4D</strain>
    </source>
</reference>
<sequence length="45" mass="5438">MIVNILFISLTVKRRSRSAEECNHDMSVSKQYEDYKLKQQTFRML</sequence>
<dbReference type="RefSeq" id="WP_113927468.1">
    <property type="nucleotide sequence ID" value="NZ_VTEG01000002.1"/>
</dbReference>
<evidence type="ECO:0000313" key="2">
    <source>
        <dbReference type="Proteomes" id="UP000325182"/>
    </source>
</evidence>
<organism evidence="1 2">
    <name type="scientific">Rossellomorea vietnamensis</name>
    <dbReference type="NCBI Taxonomy" id="218284"/>
    <lineage>
        <taxon>Bacteria</taxon>
        <taxon>Bacillati</taxon>
        <taxon>Bacillota</taxon>
        <taxon>Bacilli</taxon>
        <taxon>Bacillales</taxon>
        <taxon>Bacillaceae</taxon>
        <taxon>Rossellomorea</taxon>
    </lineage>
</organism>
<protein>
    <submittedName>
        <fullName evidence="1">YrzI family small protein</fullName>
    </submittedName>
</protein>
<dbReference type="EMBL" id="VTEG01000002">
    <property type="protein sequence ID" value="TYS00836.1"/>
    <property type="molecule type" value="Genomic_DNA"/>
</dbReference>
<gene>
    <name evidence="1" type="ORF">FZC84_04915</name>
</gene>
<dbReference type="Pfam" id="PF09501">
    <property type="entry name" value="Bac_small_YrzI"/>
    <property type="match status" value="1"/>
</dbReference>
<name>A0A5D4MIN2_9BACI</name>
<comment type="caution">
    <text evidence="1">The sequence shown here is derived from an EMBL/GenBank/DDBJ whole genome shotgun (WGS) entry which is preliminary data.</text>
</comment>